<feature type="domain" description="RAD3-like helicase DEAD" evidence="1">
    <location>
        <begin position="53"/>
        <end position="101"/>
    </location>
</feature>
<dbReference type="AlphaFoldDB" id="A0ABD1FL96"/>
<dbReference type="InterPro" id="IPR010614">
    <property type="entry name" value="RAD3-like_helicase_DEAD"/>
</dbReference>
<protein>
    <submittedName>
        <fullName evidence="2">DNA helicase</fullName>
        <ecNumber evidence="2">3.6.4.12</ecNumber>
    </submittedName>
</protein>
<evidence type="ECO:0000313" key="2">
    <source>
        <dbReference type="EMBL" id="KAL1532621.1"/>
    </source>
</evidence>
<dbReference type="InterPro" id="IPR027417">
    <property type="entry name" value="P-loop_NTPase"/>
</dbReference>
<accession>A0ABD1FL96</accession>
<evidence type="ECO:0000259" key="1">
    <source>
        <dbReference type="Pfam" id="PF06733"/>
    </source>
</evidence>
<comment type="caution">
    <text evidence="2">The sequence shown here is derived from an EMBL/GenBank/DDBJ whole genome shotgun (WGS) entry which is preliminary data.</text>
</comment>
<organism evidence="2 3">
    <name type="scientific">Salvia divinorum</name>
    <name type="common">Maria pastora</name>
    <name type="synonym">Diviner's sage</name>
    <dbReference type="NCBI Taxonomy" id="28513"/>
    <lineage>
        <taxon>Eukaryota</taxon>
        <taxon>Viridiplantae</taxon>
        <taxon>Streptophyta</taxon>
        <taxon>Embryophyta</taxon>
        <taxon>Tracheophyta</taxon>
        <taxon>Spermatophyta</taxon>
        <taxon>Magnoliopsida</taxon>
        <taxon>eudicotyledons</taxon>
        <taxon>Gunneridae</taxon>
        <taxon>Pentapetalae</taxon>
        <taxon>asterids</taxon>
        <taxon>lamiids</taxon>
        <taxon>Lamiales</taxon>
        <taxon>Lamiaceae</taxon>
        <taxon>Nepetoideae</taxon>
        <taxon>Mentheae</taxon>
        <taxon>Salviinae</taxon>
        <taxon>Salvia</taxon>
        <taxon>Salvia subgen. Calosphace</taxon>
    </lineage>
</organism>
<dbReference type="InterPro" id="IPR045028">
    <property type="entry name" value="DinG/Rad3-like"/>
</dbReference>
<dbReference type="Pfam" id="PF06733">
    <property type="entry name" value="DEAD_2"/>
    <property type="match status" value="1"/>
</dbReference>
<name>A0ABD1FL96_SALDI</name>
<dbReference type="Proteomes" id="UP001567538">
    <property type="component" value="Unassembled WGS sequence"/>
</dbReference>
<reference evidence="2 3" key="1">
    <citation type="submission" date="2024-06" db="EMBL/GenBank/DDBJ databases">
        <title>A chromosome level genome sequence of Diviner's sage (Salvia divinorum).</title>
        <authorList>
            <person name="Ford S.A."/>
            <person name="Ro D.-K."/>
            <person name="Ness R.W."/>
            <person name="Phillips M.A."/>
        </authorList>
    </citation>
    <scope>NUCLEOTIDE SEQUENCE [LARGE SCALE GENOMIC DNA]</scope>
    <source>
        <strain evidence="2">SAF-2024a</strain>
        <tissue evidence="2">Leaf</tissue>
    </source>
</reference>
<keyword evidence="2" id="KW-0067">ATP-binding</keyword>
<keyword evidence="2" id="KW-0347">Helicase</keyword>
<proteinExistence type="predicted"/>
<dbReference type="Gene3D" id="3.40.50.300">
    <property type="entry name" value="P-loop containing nucleotide triphosphate hydrolases"/>
    <property type="match status" value="1"/>
</dbReference>
<dbReference type="GO" id="GO:0003678">
    <property type="term" value="F:DNA helicase activity"/>
    <property type="evidence" value="ECO:0007669"/>
    <property type="project" value="UniProtKB-EC"/>
</dbReference>
<gene>
    <name evidence="2" type="ORF">AAHA92_32607</name>
</gene>
<dbReference type="PANTHER" id="PTHR11472">
    <property type="entry name" value="DNA REPAIR DEAD HELICASE RAD3/XP-D SUBFAMILY MEMBER"/>
    <property type="match status" value="1"/>
</dbReference>
<dbReference type="EC" id="3.6.4.12" evidence="2"/>
<dbReference type="PANTHER" id="PTHR11472:SF47">
    <property type="entry name" value="FANCONI ANEMIA GROUP J PROTEIN"/>
    <property type="match status" value="1"/>
</dbReference>
<dbReference type="GO" id="GO:0016787">
    <property type="term" value="F:hydrolase activity"/>
    <property type="evidence" value="ECO:0007669"/>
    <property type="project" value="UniProtKB-KW"/>
</dbReference>
<sequence length="150" mass="17550">MTPYVAMRKLMSYVGCYRMIKKISASNTQIFIKSNVMPLLVMVRYAYYASHSLAYNHIFNTTIREGQKVNLCGSIIIFDEAHNIEDIARESGSIDIEEESLFDLLTELRQLRLSDTMIYLPLLEMIEGILKWMNRKNTVLNSERLNHWFC</sequence>
<evidence type="ECO:0000313" key="3">
    <source>
        <dbReference type="Proteomes" id="UP001567538"/>
    </source>
</evidence>
<keyword evidence="2" id="KW-0378">Hydrolase</keyword>
<keyword evidence="3" id="KW-1185">Reference proteome</keyword>
<keyword evidence="2" id="KW-0547">Nucleotide-binding</keyword>
<dbReference type="EMBL" id="JBEAFC010000014">
    <property type="protein sequence ID" value="KAL1532621.1"/>
    <property type="molecule type" value="Genomic_DNA"/>
</dbReference>